<dbReference type="InterPro" id="IPR016059">
    <property type="entry name" value="DNA_ligase_ATP-dep_CS"/>
</dbReference>
<protein>
    <recommendedName>
        <fullName evidence="1">DNA ligase (ATP)</fullName>
        <ecNumber evidence="1">6.5.1.1</ecNumber>
    </recommendedName>
</protein>
<dbReference type="InterPro" id="IPR012308">
    <property type="entry name" value="DNA_ligase_ATP-dep_N"/>
</dbReference>
<dbReference type="KEGG" id="pseg:D3H65_18095"/>
<dbReference type="GO" id="GO:0003910">
    <property type="term" value="F:DNA ligase (ATP) activity"/>
    <property type="evidence" value="ECO:0007669"/>
    <property type="project" value="UniProtKB-EC"/>
</dbReference>
<dbReference type="InterPro" id="IPR026333">
    <property type="entry name" value="ATP_dep_DNA_lig_pp_1105_fam"/>
</dbReference>
<evidence type="ECO:0000256" key="4">
    <source>
        <dbReference type="ARBA" id="ARBA00022705"/>
    </source>
</evidence>
<comment type="catalytic activity">
    <reaction evidence="13">
        <text>ATP + (deoxyribonucleotide)n-3'-hydroxyl + 5'-phospho-(deoxyribonucleotide)m = (deoxyribonucleotide)n+m + AMP + diphosphate.</text>
        <dbReference type="EC" id="6.5.1.1"/>
    </reaction>
</comment>
<dbReference type="PANTHER" id="PTHR45674:SF13">
    <property type="entry name" value="DNA LIGASE-RELATED"/>
    <property type="match status" value="1"/>
</dbReference>
<evidence type="ECO:0000256" key="3">
    <source>
        <dbReference type="ARBA" id="ARBA00022618"/>
    </source>
</evidence>
<dbReference type="GO" id="GO:0005524">
    <property type="term" value="F:ATP binding"/>
    <property type="evidence" value="ECO:0007669"/>
    <property type="project" value="UniProtKB-KW"/>
</dbReference>
<dbReference type="GO" id="GO:0006281">
    <property type="term" value="P:DNA repair"/>
    <property type="evidence" value="ECO:0007669"/>
    <property type="project" value="UniProtKB-KW"/>
</dbReference>
<evidence type="ECO:0000256" key="9">
    <source>
        <dbReference type="ARBA" id="ARBA00022842"/>
    </source>
</evidence>
<dbReference type="CDD" id="cd07972">
    <property type="entry name" value="OBF_DNA_ligase_Arch_LigB"/>
    <property type="match status" value="1"/>
</dbReference>
<dbReference type="GO" id="GO:0006260">
    <property type="term" value="P:DNA replication"/>
    <property type="evidence" value="ECO:0007669"/>
    <property type="project" value="UniProtKB-KW"/>
</dbReference>
<keyword evidence="2 15" id="KW-0436">Ligase</keyword>
<dbReference type="NCBIfam" id="TIGR04120">
    <property type="entry name" value="DNA_lig_bact"/>
    <property type="match status" value="1"/>
</dbReference>
<evidence type="ECO:0000256" key="11">
    <source>
        <dbReference type="ARBA" id="ARBA00023204"/>
    </source>
</evidence>
<dbReference type="NCBIfam" id="NF006701">
    <property type="entry name" value="PRK09247.1"/>
    <property type="match status" value="1"/>
</dbReference>
<keyword evidence="16" id="KW-1185">Reference proteome</keyword>
<dbReference type="Gene3D" id="1.10.3260.10">
    <property type="entry name" value="DNA ligase, ATP-dependent, N-terminal domain"/>
    <property type="match status" value="1"/>
</dbReference>
<evidence type="ECO:0000313" key="16">
    <source>
        <dbReference type="Proteomes" id="UP000263900"/>
    </source>
</evidence>
<keyword evidence="12" id="KW-0131">Cell cycle</keyword>
<evidence type="ECO:0000256" key="6">
    <source>
        <dbReference type="ARBA" id="ARBA00022741"/>
    </source>
</evidence>
<organism evidence="15 16">
    <name type="scientific">Paraflavitalea soli</name>
    <dbReference type="NCBI Taxonomy" id="2315862"/>
    <lineage>
        <taxon>Bacteria</taxon>
        <taxon>Pseudomonadati</taxon>
        <taxon>Bacteroidota</taxon>
        <taxon>Chitinophagia</taxon>
        <taxon>Chitinophagales</taxon>
        <taxon>Chitinophagaceae</taxon>
        <taxon>Paraflavitalea</taxon>
    </lineage>
</organism>
<evidence type="ECO:0000256" key="12">
    <source>
        <dbReference type="ARBA" id="ARBA00023306"/>
    </source>
</evidence>
<dbReference type="InterPro" id="IPR012310">
    <property type="entry name" value="DNA_ligase_ATP-dep_cent"/>
</dbReference>
<keyword evidence="5" id="KW-0479">Metal-binding</keyword>
<accession>A0A3B7MZP0</accession>
<dbReference type="Pfam" id="PF01068">
    <property type="entry name" value="DNA_ligase_A_M"/>
    <property type="match status" value="1"/>
</dbReference>
<keyword evidence="6" id="KW-0547">Nucleotide-binding</keyword>
<evidence type="ECO:0000256" key="13">
    <source>
        <dbReference type="ARBA" id="ARBA00034003"/>
    </source>
</evidence>
<dbReference type="PROSITE" id="PS50160">
    <property type="entry name" value="DNA_LIGASE_A3"/>
    <property type="match status" value="1"/>
</dbReference>
<keyword evidence="4" id="KW-0235">DNA replication</keyword>
<dbReference type="SUPFAM" id="SSF50249">
    <property type="entry name" value="Nucleic acid-binding proteins"/>
    <property type="match status" value="1"/>
</dbReference>
<gene>
    <name evidence="15" type="ORF">D3H65_18095</name>
</gene>
<dbReference type="GO" id="GO:0003677">
    <property type="term" value="F:DNA binding"/>
    <property type="evidence" value="ECO:0007669"/>
    <property type="project" value="InterPro"/>
</dbReference>
<proteinExistence type="predicted"/>
<keyword evidence="9" id="KW-0460">Magnesium</keyword>
<feature type="domain" description="ATP-dependent DNA ligase family profile" evidence="14">
    <location>
        <begin position="306"/>
        <end position="436"/>
    </location>
</feature>
<dbReference type="PANTHER" id="PTHR45674">
    <property type="entry name" value="DNA LIGASE 1/3 FAMILY MEMBER"/>
    <property type="match status" value="1"/>
</dbReference>
<dbReference type="EMBL" id="CP032157">
    <property type="protein sequence ID" value="AXY78689.1"/>
    <property type="molecule type" value="Genomic_DNA"/>
</dbReference>
<dbReference type="Proteomes" id="UP000263900">
    <property type="component" value="Chromosome"/>
</dbReference>
<evidence type="ECO:0000313" key="15">
    <source>
        <dbReference type="EMBL" id="AXY78689.1"/>
    </source>
</evidence>
<evidence type="ECO:0000256" key="8">
    <source>
        <dbReference type="ARBA" id="ARBA00022840"/>
    </source>
</evidence>
<dbReference type="InterPro" id="IPR012340">
    <property type="entry name" value="NA-bd_OB-fold"/>
</dbReference>
<dbReference type="PROSITE" id="PS00697">
    <property type="entry name" value="DNA_LIGASE_A1"/>
    <property type="match status" value="1"/>
</dbReference>
<dbReference type="Pfam" id="PF04675">
    <property type="entry name" value="DNA_ligase_A_N"/>
    <property type="match status" value="1"/>
</dbReference>
<evidence type="ECO:0000256" key="10">
    <source>
        <dbReference type="ARBA" id="ARBA00023172"/>
    </source>
</evidence>
<evidence type="ECO:0000256" key="5">
    <source>
        <dbReference type="ARBA" id="ARBA00022723"/>
    </source>
</evidence>
<dbReference type="GO" id="GO:0006310">
    <property type="term" value="P:DNA recombination"/>
    <property type="evidence" value="ECO:0007669"/>
    <property type="project" value="UniProtKB-KW"/>
</dbReference>
<keyword evidence="10" id="KW-0233">DNA recombination</keyword>
<dbReference type="Pfam" id="PF04679">
    <property type="entry name" value="DNA_ligase_A_C"/>
    <property type="match status" value="1"/>
</dbReference>
<keyword evidence="11" id="KW-0234">DNA repair</keyword>
<dbReference type="SUPFAM" id="SSF117018">
    <property type="entry name" value="ATP-dependent DNA ligase DNA-binding domain"/>
    <property type="match status" value="1"/>
</dbReference>
<dbReference type="OrthoDB" id="9767858at2"/>
<dbReference type="EC" id="6.5.1.1" evidence="1"/>
<dbReference type="InterPro" id="IPR050191">
    <property type="entry name" value="ATP-dep_DNA_ligase"/>
</dbReference>
<dbReference type="SUPFAM" id="SSF56091">
    <property type="entry name" value="DNA ligase/mRNA capping enzyme, catalytic domain"/>
    <property type="match status" value="1"/>
</dbReference>
<name>A0A3B7MZP0_9BACT</name>
<dbReference type="GO" id="GO:0046872">
    <property type="term" value="F:metal ion binding"/>
    <property type="evidence" value="ECO:0007669"/>
    <property type="project" value="UniProtKB-KW"/>
</dbReference>
<evidence type="ECO:0000256" key="2">
    <source>
        <dbReference type="ARBA" id="ARBA00022598"/>
    </source>
</evidence>
<dbReference type="InterPro" id="IPR036599">
    <property type="entry name" value="DNA_ligase_N_sf"/>
</dbReference>
<sequence length="533" mass="60929">MQLFAQLVQQLGMSTKTNDKLEALVNYFTHADPKDRVWVIALFSGRRPRRTVNSTQLQTWCAELIHLPVWLLEECYHTVGDLSETIALLIPEQTALATTAGKPLYFYVEQFLQLEKADEAAKKEFILQSWQELTSKERFVFNKLLSSTFRVGVSQNMMVNALAKTVQLESSVIAHRISGNWDPATTGFEDLLTEQDISYDYSKPYPFYLAYAIEEEVSNLGAPGEWQAEWKWDGIRGQIIKRNNQLFVWSRGEDLITDKFPELAALLAKLPDGVVIDGEILPYKDGQVLNFNVLQTRIGRKNITKKNLQEAPAGLFAYDLLELNGQDIRHLSLTERRAALESLISEVQLPFIQLSPVVDFNNWEQLTTLREQSRNINSEGLMLKRKSSAYLVGRKRGDWWKWKIDPLTIDAVMVYAQKGTGRRSNLYTDYTFAVKDGDKLVTFTKAYSGLTDKEFAQVDAFVKKNSIEKFGPVRTVKPELVFEIAFEGIASSNRHKSGVALRFPRISRWRTDKKADEINTIEDLQKMLALYGK</sequence>
<dbReference type="Gene3D" id="2.40.50.140">
    <property type="entry name" value="Nucleic acid-binding proteins"/>
    <property type="match status" value="1"/>
</dbReference>
<evidence type="ECO:0000256" key="7">
    <source>
        <dbReference type="ARBA" id="ARBA00022763"/>
    </source>
</evidence>
<keyword evidence="7" id="KW-0227">DNA damage</keyword>
<reference evidence="15 16" key="1">
    <citation type="submission" date="2018-09" db="EMBL/GenBank/DDBJ databases">
        <title>Genome sequencing of strain 6GH32-13.</title>
        <authorList>
            <person name="Weon H.-Y."/>
            <person name="Heo J."/>
            <person name="Kwon S.-W."/>
        </authorList>
    </citation>
    <scope>NUCLEOTIDE SEQUENCE [LARGE SCALE GENOMIC DNA]</scope>
    <source>
        <strain evidence="15 16">5GH32-13</strain>
    </source>
</reference>
<evidence type="ECO:0000259" key="14">
    <source>
        <dbReference type="PROSITE" id="PS50160"/>
    </source>
</evidence>
<dbReference type="AlphaFoldDB" id="A0A3B7MZP0"/>
<dbReference type="CDD" id="cd07897">
    <property type="entry name" value="Adenylation_DNA_ligase_Bac1"/>
    <property type="match status" value="1"/>
</dbReference>
<dbReference type="InterPro" id="IPR012309">
    <property type="entry name" value="DNA_ligase_ATP-dep_C"/>
</dbReference>
<dbReference type="Gene3D" id="3.30.470.30">
    <property type="entry name" value="DNA ligase/mRNA capping enzyme"/>
    <property type="match status" value="1"/>
</dbReference>
<dbReference type="GO" id="GO:0051301">
    <property type="term" value="P:cell division"/>
    <property type="evidence" value="ECO:0007669"/>
    <property type="project" value="UniProtKB-KW"/>
</dbReference>
<keyword evidence="3" id="KW-0132">Cell division</keyword>
<keyword evidence="8" id="KW-0067">ATP-binding</keyword>
<evidence type="ECO:0000256" key="1">
    <source>
        <dbReference type="ARBA" id="ARBA00012727"/>
    </source>
</evidence>